<dbReference type="InterPro" id="IPR000253">
    <property type="entry name" value="FHA_dom"/>
</dbReference>
<dbReference type="Pfam" id="PF00787">
    <property type="entry name" value="PX"/>
    <property type="match status" value="1"/>
</dbReference>
<dbReference type="InterPro" id="IPR001752">
    <property type="entry name" value="Kinesin_motor_dom"/>
</dbReference>
<dbReference type="FunFam" id="3.40.850.10:FF:000021">
    <property type="entry name" value="kinesin-like protein KIF16B isoform X1"/>
    <property type="match status" value="1"/>
</dbReference>
<keyword evidence="2 5" id="KW-0067">ATP-binding</keyword>
<feature type="compositionally biased region" description="Basic and acidic residues" evidence="6">
    <location>
        <begin position="753"/>
        <end position="772"/>
    </location>
</feature>
<dbReference type="PROSITE" id="PS50195">
    <property type="entry name" value="PX"/>
    <property type="match status" value="1"/>
</dbReference>
<dbReference type="InterPro" id="IPR036961">
    <property type="entry name" value="Kinesin_motor_dom_sf"/>
</dbReference>
<dbReference type="SUPFAM" id="SSF64268">
    <property type="entry name" value="PX domain"/>
    <property type="match status" value="1"/>
</dbReference>
<feature type="compositionally biased region" description="Polar residues" evidence="6">
    <location>
        <begin position="661"/>
        <end position="672"/>
    </location>
</feature>
<evidence type="ECO:0000256" key="4">
    <source>
        <dbReference type="ARBA" id="ARBA00023175"/>
    </source>
</evidence>
<evidence type="ECO:0000256" key="1">
    <source>
        <dbReference type="ARBA" id="ARBA00022741"/>
    </source>
</evidence>
<reference evidence="9 10" key="1">
    <citation type="journal article" date="2019" name="PLoS Biol.">
        <title>Sex chromosomes control vertical transmission of feminizing Wolbachia symbionts in an isopod.</title>
        <authorList>
            <person name="Becking T."/>
            <person name="Chebbi M.A."/>
            <person name="Giraud I."/>
            <person name="Moumen B."/>
            <person name="Laverre T."/>
            <person name="Caubet Y."/>
            <person name="Peccoud J."/>
            <person name="Gilbert C."/>
            <person name="Cordaux R."/>
        </authorList>
    </citation>
    <scope>NUCLEOTIDE SEQUENCE [LARGE SCALE GENOMIC DNA]</scope>
    <source>
        <strain evidence="9">ANa2</strain>
        <tissue evidence="9">Whole body excluding digestive tract and cuticle</tissue>
    </source>
</reference>
<dbReference type="SUPFAM" id="SSF49879">
    <property type="entry name" value="SMAD/FHA domain"/>
    <property type="match status" value="1"/>
</dbReference>
<evidence type="ECO:0000256" key="3">
    <source>
        <dbReference type="ARBA" id="ARBA00023054"/>
    </source>
</evidence>
<gene>
    <name evidence="9" type="primary">Klp98A</name>
    <name evidence="9" type="ORF">Anas_11090</name>
</gene>
<evidence type="ECO:0000313" key="9">
    <source>
        <dbReference type="EMBL" id="KAB7504257.1"/>
    </source>
</evidence>
<dbReference type="SUPFAM" id="SSF52540">
    <property type="entry name" value="P-loop containing nucleoside triphosphate hydrolases"/>
    <property type="match status" value="1"/>
</dbReference>
<feature type="region of interest" description="Disordered" evidence="6">
    <location>
        <begin position="621"/>
        <end position="672"/>
    </location>
</feature>
<keyword evidence="3" id="KW-0175">Coiled coil</keyword>
<dbReference type="Pfam" id="PF00498">
    <property type="entry name" value="FHA"/>
    <property type="match status" value="1"/>
</dbReference>
<feature type="region of interest" description="Disordered" evidence="6">
    <location>
        <begin position="746"/>
        <end position="774"/>
    </location>
</feature>
<dbReference type="Gene3D" id="3.30.1520.10">
    <property type="entry name" value="Phox-like domain"/>
    <property type="match status" value="1"/>
</dbReference>
<feature type="domain" description="PX" evidence="8">
    <location>
        <begin position="992"/>
        <end position="1114"/>
    </location>
</feature>
<dbReference type="GO" id="GO:0003777">
    <property type="term" value="F:microtubule motor activity"/>
    <property type="evidence" value="ECO:0007669"/>
    <property type="project" value="InterPro"/>
</dbReference>
<dbReference type="PROSITE" id="PS00411">
    <property type="entry name" value="KINESIN_MOTOR_1"/>
    <property type="match status" value="1"/>
</dbReference>
<evidence type="ECO:0000256" key="5">
    <source>
        <dbReference type="PROSITE-ProRule" id="PRU00283"/>
    </source>
</evidence>
<feature type="domain" description="Kinesin motor" evidence="7">
    <location>
        <begin position="4"/>
        <end position="350"/>
    </location>
</feature>
<accession>A0A5N5TDF4</accession>
<protein>
    <submittedName>
        <fullName evidence="9">Kinesin-like protein Klp98A</fullName>
    </submittedName>
</protein>
<evidence type="ECO:0000259" key="8">
    <source>
        <dbReference type="PROSITE" id="PS50195"/>
    </source>
</evidence>
<dbReference type="InterPro" id="IPR027417">
    <property type="entry name" value="P-loop_NTPase"/>
</dbReference>
<name>A0A5N5TDF4_9CRUS</name>
<dbReference type="Pfam" id="PF00225">
    <property type="entry name" value="Kinesin"/>
    <property type="match status" value="1"/>
</dbReference>
<feature type="compositionally biased region" description="Polar residues" evidence="6">
    <location>
        <begin position="621"/>
        <end position="635"/>
    </location>
</feature>
<comment type="similarity">
    <text evidence="5">Belongs to the TRAFAC class myosin-kinesin ATPase superfamily. Kinesin family.</text>
</comment>
<keyword evidence="4 5" id="KW-0505">Motor protein</keyword>
<evidence type="ECO:0000259" key="7">
    <source>
        <dbReference type="PROSITE" id="PS50067"/>
    </source>
</evidence>
<dbReference type="InterPro" id="IPR001683">
    <property type="entry name" value="PX_dom"/>
</dbReference>
<dbReference type="GO" id="GO:0008017">
    <property type="term" value="F:microtubule binding"/>
    <property type="evidence" value="ECO:0007669"/>
    <property type="project" value="InterPro"/>
</dbReference>
<dbReference type="PRINTS" id="PR00380">
    <property type="entry name" value="KINESINHEAVY"/>
</dbReference>
<dbReference type="SMART" id="SM00129">
    <property type="entry name" value="KISc"/>
    <property type="match status" value="1"/>
</dbReference>
<dbReference type="InterPro" id="IPR036871">
    <property type="entry name" value="PX_dom_sf"/>
</dbReference>
<dbReference type="Gene3D" id="2.60.200.20">
    <property type="match status" value="1"/>
</dbReference>
<dbReference type="Gene3D" id="3.40.850.10">
    <property type="entry name" value="Kinesin motor domain"/>
    <property type="match status" value="1"/>
</dbReference>
<dbReference type="OrthoDB" id="3176171at2759"/>
<keyword evidence="1 5" id="KW-0547">Nucleotide-binding</keyword>
<dbReference type="EMBL" id="SEYY01003494">
    <property type="protein sequence ID" value="KAB7504257.1"/>
    <property type="molecule type" value="Genomic_DNA"/>
</dbReference>
<organism evidence="9 10">
    <name type="scientific">Armadillidium nasatum</name>
    <dbReference type="NCBI Taxonomy" id="96803"/>
    <lineage>
        <taxon>Eukaryota</taxon>
        <taxon>Metazoa</taxon>
        <taxon>Ecdysozoa</taxon>
        <taxon>Arthropoda</taxon>
        <taxon>Crustacea</taxon>
        <taxon>Multicrustacea</taxon>
        <taxon>Malacostraca</taxon>
        <taxon>Eumalacostraca</taxon>
        <taxon>Peracarida</taxon>
        <taxon>Isopoda</taxon>
        <taxon>Oniscidea</taxon>
        <taxon>Crinocheta</taxon>
        <taxon>Armadillidiidae</taxon>
        <taxon>Armadillidium</taxon>
    </lineage>
</organism>
<dbReference type="GO" id="GO:0005524">
    <property type="term" value="F:ATP binding"/>
    <property type="evidence" value="ECO:0007669"/>
    <property type="project" value="UniProtKB-UniRule"/>
</dbReference>
<dbReference type="PANTHER" id="PTHR47117:SF6">
    <property type="entry name" value="KINESIN-LIKE PROTEIN KIF16B"/>
    <property type="match status" value="1"/>
</dbReference>
<proteinExistence type="inferred from homology"/>
<dbReference type="GO" id="GO:0035091">
    <property type="term" value="F:phosphatidylinositol binding"/>
    <property type="evidence" value="ECO:0007669"/>
    <property type="project" value="InterPro"/>
</dbReference>
<evidence type="ECO:0000256" key="2">
    <source>
        <dbReference type="ARBA" id="ARBA00022840"/>
    </source>
</evidence>
<dbReference type="GO" id="GO:0007018">
    <property type="term" value="P:microtubule-based movement"/>
    <property type="evidence" value="ECO:0007669"/>
    <property type="project" value="InterPro"/>
</dbReference>
<dbReference type="InterPro" id="IPR019821">
    <property type="entry name" value="Kinesin_motor_CS"/>
</dbReference>
<dbReference type="InterPro" id="IPR008984">
    <property type="entry name" value="SMAD_FHA_dom_sf"/>
</dbReference>
<dbReference type="AlphaFoldDB" id="A0A5N5TDF4"/>
<feature type="binding site" evidence="5">
    <location>
        <begin position="96"/>
        <end position="103"/>
    </location>
    <ligand>
        <name>ATP</name>
        <dbReference type="ChEBI" id="CHEBI:30616"/>
    </ligand>
</feature>
<dbReference type="PANTHER" id="PTHR47117">
    <property type="entry name" value="STAR-RELATED LIPID TRANSFER PROTEIN 9"/>
    <property type="match status" value="1"/>
</dbReference>
<evidence type="ECO:0000313" key="10">
    <source>
        <dbReference type="Proteomes" id="UP000326759"/>
    </source>
</evidence>
<sequence length="1125" mass="125951">MASSVKVAVRVRPFNEREHKLNSACVIRMEENKTILYNKKESDGRNTKEFTFDYSYWSHDESSLHFASQEKVYDDLGSSVISNAHQGYNACVFAYGQTGSGKTFTMMGSQNNPGLIPRICKELFSSMEKGRESGTTYKVEVSYLEIYNERVRDLLRDKPNHSKDEALKVRVHSKHGPYVENLSRHVVTQYSEVEELMNKGNTIRATACTNMNDTSSRSHAIFTVTFIQAKLQADMPLETRSKINLVDLAGSERASATGTSGIHLQEGSNINQSLTTLGRVIKSLAEQGETRNKTVHIPYRNSKLTHLLKDSLGGNSKTIMIASIAKNIINKPTVNEDANVKLIKALREEIAKLKNMIGEGNISFDSGGKAEEGSIRAALNIKEAQEKELTDKWNEKWKQTQCILQEQRTLELRKAGESGRGVVLDSERPHLVLYDDDLGSTGLTLYHLNDESTTIGSSQEQDIQLEGQGMMNEHCVIKLQGEKATLERKVDAEVIVNDELVTDSTKLIHGAMIRVGGCHVFRYNDPQEAARIRKQGNRSSMNLSRLSFLSRSINDLLRSYDSLPAAATEGKNFQTLKKERLVTIWKISSFNMMRIIRLDDICGSLQSNTNQTAGFCEISTQTSTGAQSDPNTPQKSDLPLVPLRKQNSLTLPLSDKAEGTDGSSDSTPASDTFYTATSVLTPDVSELLSPTSPVSSDDNKPIEEEHIKNIKYKMPFNLLGEMDCITDINSPIKSVVGLLNSPGASCGAATSTPKRDILENGHTEDSKDQEKKTNKHISSTLFVGAGEMSNRSDLIYVSDDVKKVDEVLDKLISNDQNDNSIIEKKKELKNLQNHYTALESEILDELVKEKVETNSLEEKGEESNIPNRPNNLPLGDILKEERVVMLIEREVQRRLLSGMTCLEKQCKGEEHGTGCSCQCEKRMISSSSPNSLVSLPRALSPSDMRPFSAMSADYVHDYGAARGVMYCRSSDDLLLSPVPLHSPFEGEYDMTCGICVSLPSYELRGNGPNAYWEYHVRITIGRDTWFIFRRFRRFRELHIYMCHKYGSVIQDLRFPPRRIFGNHSLTVVEGRRKDLEIYLQQLITLCSDMEGSPLCDVPPSRDVLEKFSPFFSQGVTDLNRRYSTS</sequence>
<comment type="caution">
    <text evidence="9">The sequence shown here is derived from an EMBL/GenBank/DDBJ whole genome shotgun (WGS) entry which is preliminary data.</text>
</comment>
<keyword evidence="10" id="KW-1185">Reference proteome</keyword>
<evidence type="ECO:0000256" key="6">
    <source>
        <dbReference type="SAM" id="MobiDB-lite"/>
    </source>
</evidence>
<dbReference type="Proteomes" id="UP000326759">
    <property type="component" value="Unassembled WGS sequence"/>
</dbReference>
<dbReference type="PROSITE" id="PS50067">
    <property type="entry name" value="KINESIN_MOTOR_2"/>
    <property type="match status" value="1"/>
</dbReference>